<dbReference type="EMBL" id="KQ424476">
    <property type="protein sequence ID" value="KOF70945.1"/>
    <property type="molecule type" value="Genomic_DNA"/>
</dbReference>
<organism evidence="1">
    <name type="scientific">Octopus bimaculoides</name>
    <name type="common">California two-spotted octopus</name>
    <dbReference type="NCBI Taxonomy" id="37653"/>
    <lineage>
        <taxon>Eukaryota</taxon>
        <taxon>Metazoa</taxon>
        <taxon>Spiralia</taxon>
        <taxon>Lophotrochozoa</taxon>
        <taxon>Mollusca</taxon>
        <taxon>Cephalopoda</taxon>
        <taxon>Coleoidea</taxon>
        <taxon>Octopodiformes</taxon>
        <taxon>Octopoda</taxon>
        <taxon>Incirrata</taxon>
        <taxon>Octopodidae</taxon>
        <taxon>Octopus</taxon>
    </lineage>
</organism>
<dbReference type="AlphaFoldDB" id="A0A0L8G2Y8"/>
<reference evidence="1" key="1">
    <citation type="submission" date="2015-07" db="EMBL/GenBank/DDBJ databases">
        <title>MeaNS - Measles Nucleotide Surveillance Program.</title>
        <authorList>
            <person name="Tran T."/>
            <person name="Druce J."/>
        </authorList>
    </citation>
    <scope>NUCLEOTIDE SEQUENCE</scope>
    <source>
        <strain evidence="1">UCB-OBI-ISO-001</strain>
        <tissue evidence="1">Gonad</tissue>
    </source>
</reference>
<protein>
    <submittedName>
        <fullName evidence="1">Uncharacterized protein</fullName>
    </submittedName>
</protein>
<name>A0A0L8G2Y8_OCTBM</name>
<evidence type="ECO:0000313" key="1">
    <source>
        <dbReference type="EMBL" id="KOF70945.1"/>
    </source>
</evidence>
<gene>
    <name evidence="1" type="ORF">OCBIM_22001916mg</name>
</gene>
<sequence length="60" mass="7015">MMDMQQKALLKTVTESAEVEVHLKHIHIISTFFYSDFLSPPTNTCKTHQQEGMDDESRCW</sequence>
<proteinExistence type="predicted"/>
<accession>A0A0L8G2Y8</accession>